<sequence length="126" mass="12780">MRSEWLRGWGAGRRADRKLVAPTPAMDPVGAPPPEVGDTGGRDVGPLTHQASCGGFGGEGLGVRRSSLGPRSSRCCGRSPRGGCSSGGGSGGGARDGEGPRRACRTPKAIVILLGGDERIQDQEGS</sequence>
<feature type="compositionally biased region" description="Gly residues" evidence="1">
    <location>
        <begin position="84"/>
        <end position="94"/>
    </location>
</feature>
<accession>A0AAV7RJ76</accession>
<keyword evidence="3" id="KW-1185">Reference proteome</keyword>
<feature type="compositionally biased region" description="Low complexity" evidence="1">
    <location>
        <begin position="63"/>
        <end position="83"/>
    </location>
</feature>
<organism evidence="2 3">
    <name type="scientific">Pleurodeles waltl</name>
    <name type="common">Iberian ribbed newt</name>
    <dbReference type="NCBI Taxonomy" id="8319"/>
    <lineage>
        <taxon>Eukaryota</taxon>
        <taxon>Metazoa</taxon>
        <taxon>Chordata</taxon>
        <taxon>Craniata</taxon>
        <taxon>Vertebrata</taxon>
        <taxon>Euteleostomi</taxon>
        <taxon>Amphibia</taxon>
        <taxon>Batrachia</taxon>
        <taxon>Caudata</taxon>
        <taxon>Salamandroidea</taxon>
        <taxon>Salamandridae</taxon>
        <taxon>Pleurodelinae</taxon>
        <taxon>Pleurodeles</taxon>
    </lineage>
</organism>
<evidence type="ECO:0000256" key="1">
    <source>
        <dbReference type="SAM" id="MobiDB-lite"/>
    </source>
</evidence>
<evidence type="ECO:0000313" key="2">
    <source>
        <dbReference type="EMBL" id="KAJ1151003.1"/>
    </source>
</evidence>
<evidence type="ECO:0000313" key="3">
    <source>
        <dbReference type="Proteomes" id="UP001066276"/>
    </source>
</evidence>
<gene>
    <name evidence="2" type="ORF">NDU88_003790</name>
</gene>
<dbReference type="Proteomes" id="UP001066276">
    <property type="component" value="Chromosome 5"/>
</dbReference>
<protein>
    <submittedName>
        <fullName evidence="2">Uncharacterized protein</fullName>
    </submittedName>
</protein>
<feature type="region of interest" description="Disordered" evidence="1">
    <location>
        <begin position="1"/>
        <end position="104"/>
    </location>
</feature>
<comment type="caution">
    <text evidence="2">The sequence shown here is derived from an EMBL/GenBank/DDBJ whole genome shotgun (WGS) entry which is preliminary data.</text>
</comment>
<dbReference type="AlphaFoldDB" id="A0AAV7RJ76"/>
<proteinExistence type="predicted"/>
<name>A0AAV7RJ76_PLEWA</name>
<dbReference type="EMBL" id="JANPWB010000009">
    <property type="protein sequence ID" value="KAJ1151003.1"/>
    <property type="molecule type" value="Genomic_DNA"/>
</dbReference>
<reference evidence="2" key="1">
    <citation type="journal article" date="2022" name="bioRxiv">
        <title>Sequencing and chromosome-scale assembly of the giantPleurodeles waltlgenome.</title>
        <authorList>
            <person name="Brown T."/>
            <person name="Elewa A."/>
            <person name="Iarovenko S."/>
            <person name="Subramanian E."/>
            <person name="Araus A.J."/>
            <person name="Petzold A."/>
            <person name="Susuki M."/>
            <person name="Suzuki K.-i.T."/>
            <person name="Hayashi T."/>
            <person name="Toyoda A."/>
            <person name="Oliveira C."/>
            <person name="Osipova E."/>
            <person name="Leigh N.D."/>
            <person name="Simon A."/>
            <person name="Yun M.H."/>
        </authorList>
    </citation>
    <scope>NUCLEOTIDE SEQUENCE</scope>
    <source>
        <strain evidence="2">20211129_DDA</strain>
        <tissue evidence="2">Liver</tissue>
    </source>
</reference>